<comment type="caution">
    <text evidence="1">The sequence shown here is derived from an EMBL/GenBank/DDBJ whole genome shotgun (WGS) entry which is preliminary data.</text>
</comment>
<reference evidence="1 2" key="1">
    <citation type="journal article" date="2019" name="Commun. Biol.">
        <title>The bagworm genome reveals a unique fibroin gene that provides high tensile strength.</title>
        <authorList>
            <person name="Kono N."/>
            <person name="Nakamura H."/>
            <person name="Ohtoshi R."/>
            <person name="Tomita M."/>
            <person name="Numata K."/>
            <person name="Arakawa K."/>
        </authorList>
    </citation>
    <scope>NUCLEOTIDE SEQUENCE [LARGE SCALE GENOMIC DNA]</scope>
</reference>
<dbReference type="Proteomes" id="UP000299102">
    <property type="component" value="Unassembled WGS sequence"/>
</dbReference>
<dbReference type="AlphaFoldDB" id="A0A4C1W9C3"/>
<proteinExistence type="predicted"/>
<keyword evidence="2" id="KW-1185">Reference proteome</keyword>
<gene>
    <name evidence="1" type="ORF">EVAR_96067_1</name>
</gene>
<dbReference type="EMBL" id="BGZK01000495">
    <property type="protein sequence ID" value="GBP47112.1"/>
    <property type="molecule type" value="Genomic_DNA"/>
</dbReference>
<evidence type="ECO:0000313" key="2">
    <source>
        <dbReference type="Proteomes" id="UP000299102"/>
    </source>
</evidence>
<accession>A0A4C1W9C3</accession>
<sequence length="66" mass="7759">MQIQAEDHFQDYTEEATLFTEAEKELGTLIRPFVQAKNKFMKLQLLKSVKTRVEARDGREFLESSH</sequence>
<organism evidence="1 2">
    <name type="scientific">Eumeta variegata</name>
    <name type="common">Bagworm moth</name>
    <name type="synonym">Eumeta japonica</name>
    <dbReference type="NCBI Taxonomy" id="151549"/>
    <lineage>
        <taxon>Eukaryota</taxon>
        <taxon>Metazoa</taxon>
        <taxon>Ecdysozoa</taxon>
        <taxon>Arthropoda</taxon>
        <taxon>Hexapoda</taxon>
        <taxon>Insecta</taxon>
        <taxon>Pterygota</taxon>
        <taxon>Neoptera</taxon>
        <taxon>Endopterygota</taxon>
        <taxon>Lepidoptera</taxon>
        <taxon>Glossata</taxon>
        <taxon>Ditrysia</taxon>
        <taxon>Tineoidea</taxon>
        <taxon>Psychidae</taxon>
        <taxon>Oiketicinae</taxon>
        <taxon>Eumeta</taxon>
    </lineage>
</organism>
<evidence type="ECO:0000313" key="1">
    <source>
        <dbReference type="EMBL" id="GBP47112.1"/>
    </source>
</evidence>
<protein>
    <submittedName>
        <fullName evidence="1">Uncharacterized protein</fullName>
    </submittedName>
</protein>
<name>A0A4C1W9C3_EUMVA</name>